<gene>
    <name evidence="11" type="primary">MEGF9</name>
</gene>
<dbReference type="GeneTree" id="ENSGT00940000161177"/>
<dbReference type="GO" id="GO:0070831">
    <property type="term" value="P:basement membrane assembly"/>
    <property type="evidence" value="ECO:0000318"/>
    <property type="project" value="GO_Central"/>
</dbReference>
<keyword evidence="5 6" id="KW-0424">Laminin EGF-like domain</keyword>
<evidence type="ECO:0000256" key="8">
    <source>
        <dbReference type="SAM" id="Phobius"/>
    </source>
</evidence>
<dbReference type="PRINTS" id="PR00011">
    <property type="entry name" value="EGFLAMININ"/>
</dbReference>
<dbReference type="GO" id="GO:0009888">
    <property type="term" value="P:tissue development"/>
    <property type="evidence" value="ECO:0000318"/>
    <property type="project" value="GO_Central"/>
</dbReference>
<keyword evidence="4" id="KW-0325">Glycoprotein</keyword>
<dbReference type="GeneID" id="100567095"/>
<feature type="compositionally biased region" description="Pro residues" evidence="7">
    <location>
        <begin position="72"/>
        <end position="81"/>
    </location>
</feature>
<feature type="compositionally biased region" description="Acidic residues" evidence="7">
    <location>
        <begin position="83"/>
        <end position="92"/>
    </location>
</feature>
<name>H9GK87_ANOCA</name>
<evidence type="ECO:0000256" key="1">
    <source>
        <dbReference type="ARBA" id="ARBA00022729"/>
    </source>
</evidence>
<feature type="chain" id="PRO_5003620058" evidence="9">
    <location>
        <begin position="31"/>
        <end position="505"/>
    </location>
</feature>
<dbReference type="PROSITE" id="PS50027">
    <property type="entry name" value="EGF_LAM_2"/>
    <property type="match status" value="2"/>
</dbReference>
<dbReference type="Ensembl" id="ENSACAT00000013780.4">
    <property type="protein sequence ID" value="ENSACAP00000013502.3"/>
    <property type="gene ID" value="ENSACAG00000013773.4"/>
</dbReference>
<dbReference type="CDD" id="cd00055">
    <property type="entry name" value="EGF_Lam"/>
    <property type="match status" value="3"/>
</dbReference>
<proteinExistence type="predicted"/>
<keyword evidence="1 9" id="KW-0732">Signal</keyword>
<feature type="region of interest" description="Disordered" evidence="7">
    <location>
        <begin position="32"/>
        <end position="96"/>
    </location>
</feature>
<dbReference type="InParanoid" id="H9GK87"/>
<dbReference type="GO" id="GO:0007411">
    <property type="term" value="P:axon guidance"/>
    <property type="evidence" value="ECO:0000318"/>
    <property type="project" value="GO_Central"/>
</dbReference>
<dbReference type="GO" id="GO:0009887">
    <property type="term" value="P:animal organ morphogenesis"/>
    <property type="evidence" value="ECO:0000318"/>
    <property type="project" value="GO_Central"/>
</dbReference>
<dbReference type="SUPFAM" id="SSF57196">
    <property type="entry name" value="EGF/Laminin"/>
    <property type="match status" value="3"/>
</dbReference>
<dbReference type="GO" id="GO:0043256">
    <property type="term" value="C:laminin complex"/>
    <property type="evidence" value="ECO:0000318"/>
    <property type="project" value="GO_Central"/>
</dbReference>
<feature type="transmembrane region" description="Helical" evidence="8">
    <location>
        <begin position="418"/>
        <end position="441"/>
    </location>
</feature>
<reference evidence="11" key="1">
    <citation type="submission" date="2009-12" db="EMBL/GenBank/DDBJ databases">
        <title>The Genome Sequence of Anolis carolinensis (Green Anole Lizard).</title>
        <authorList>
            <consortium name="The Genome Sequencing Platform"/>
            <person name="Di Palma F."/>
            <person name="Alfoldi J."/>
            <person name="Heiman D."/>
            <person name="Young S."/>
            <person name="Grabherr M."/>
            <person name="Johnson J."/>
            <person name="Lander E.S."/>
            <person name="Lindblad-Toh K."/>
        </authorList>
    </citation>
    <scope>NUCLEOTIDE SEQUENCE [LARGE SCALE GENOMIC DNA]</scope>
    <source>
        <strain evidence="11">JBL SC #1</strain>
    </source>
</reference>
<protein>
    <submittedName>
        <fullName evidence="11">Multiple EGF like domains 9</fullName>
    </submittedName>
</protein>
<feature type="disulfide bond" evidence="6">
    <location>
        <begin position="124"/>
        <end position="133"/>
    </location>
</feature>
<evidence type="ECO:0000256" key="3">
    <source>
        <dbReference type="ARBA" id="ARBA00023157"/>
    </source>
</evidence>
<evidence type="ECO:0000256" key="6">
    <source>
        <dbReference type="PROSITE-ProRule" id="PRU00460"/>
    </source>
</evidence>
<dbReference type="FunFam" id="2.10.25.10:FF:000188">
    <property type="entry name" value="Laminin subunit gamma 2"/>
    <property type="match status" value="3"/>
</dbReference>
<dbReference type="InterPro" id="IPR002049">
    <property type="entry name" value="LE_dom"/>
</dbReference>
<evidence type="ECO:0000256" key="9">
    <source>
        <dbReference type="SAM" id="SignalP"/>
    </source>
</evidence>
<dbReference type="CTD" id="1955"/>
<dbReference type="AlphaFoldDB" id="H9GK87"/>
<accession>H9GK87</accession>
<evidence type="ECO:0000256" key="4">
    <source>
        <dbReference type="ARBA" id="ARBA00023180"/>
    </source>
</evidence>
<keyword evidence="12" id="KW-1185">Reference proteome</keyword>
<reference evidence="11" key="2">
    <citation type="submission" date="2025-08" db="UniProtKB">
        <authorList>
            <consortium name="Ensembl"/>
        </authorList>
    </citation>
    <scope>IDENTIFICATION</scope>
</reference>
<feature type="domain" description="Laminin EGF-like" evidence="10">
    <location>
        <begin position="102"/>
        <end position="156"/>
    </location>
</feature>
<dbReference type="Pfam" id="PF00053">
    <property type="entry name" value="EGF_laminin"/>
    <property type="match status" value="5"/>
</dbReference>
<comment type="caution">
    <text evidence="6">Lacks conserved residue(s) required for the propagation of feature annotation.</text>
</comment>
<dbReference type="GO" id="GO:0034446">
    <property type="term" value="P:substrate adhesion-dependent cell spreading"/>
    <property type="evidence" value="ECO:0000318"/>
    <property type="project" value="GO_Central"/>
</dbReference>
<feature type="disulfide bond" evidence="6">
    <location>
        <begin position="323"/>
        <end position="332"/>
    </location>
</feature>
<dbReference type="Gene3D" id="2.10.25.10">
    <property type="entry name" value="Laminin"/>
    <property type="match status" value="5"/>
</dbReference>
<evidence type="ECO:0000313" key="11">
    <source>
        <dbReference type="Ensembl" id="ENSACAP00000013502.3"/>
    </source>
</evidence>
<feature type="domain" description="Laminin EGF-like" evidence="10">
    <location>
        <begin position="298"/>
        <end position="350"/>
    </location>
</feature>
<keyword evidence="8" id="KW-0812">Transmembrane</keyword>
<keyword evidence="8" id="KW-1133">Transmembrane helix</keyword>
<evidence type="ECO:0000256" key="7">
    <source>
        <dbReference type="SAM" id="MobiDB-lite"/>
    </source>
</evidence>
<sequence>MRTPRRRSSEPLAFLLLLLLLLFLPLLGLAKGSGSWSSPSPPSTRAQPSPSPDAPLGDPQAEEGEGGEPGSSPAPPTPTAPPQEEEEEEEEEPLGHSGTDFCNCSLVGSRGFSDCNVTTGQCECHPGYMGQLCDRCEEDHFRDPSSGQCLACGCHPEGSLSPSCLSSGRCQCKTGATGPKCAQCQEGHSKFNGTTCEPCRCNNRSTKCDPRTGTCLDCQGNTEGIHCEKCKGQFYQNDSQSHECLLCPCSTVTSSGSCRIDPGERSPTCDKCRPGYTGPLCNQCANGYYSSDSICVRCHCNGNVDPVRTLRVCKVETGECLGCLYHTAGPRCETCQEGYARLSEGGNCTKKEYTPVPAVREPVPTVPNVSTSTSFPTTAEAATNATAAPTTAPTAFPIGSSDNSTSALADVSWTQFNIIILTVIIILVVLLMGFVGAVYTYREYQNRKLNAPFWTIELKEDNISFSSYHDSIPNADVSGLLEDDGNEVAPNGQLTLATPMHNYKA</sequence>
<dbReference type="PANTHER" id="PTHR10574">
    <property type="entry name" value="NETRIN/LAMININ-RELATED"/>
    <property type="match status" value="1"/>
</dbReference>
<dbReference type="Bgee" id="ENSACAG00000013773">
    <property type="expression patterns" value="Expressed in kidney and 11 other cell types or tissues"/>
</dbReference>
<dbReference type="PANTHER" id="PTHR10574:SF298">
    <property type="entry name" value="MULTIPLE EPIDERMAL GROWTH FACTOR-LIKE DOMAINS PROTEIN 9"/>
    <property type="match status" value="1"/>
</dbReference>
<dbReference type="Proteomes" id="UP000001646">
    <property type="component" value="Unplaced"/>
</dbReference>
<dbReference type="GO" id="GO:0016477">
    <property type="term" value="P:cell migration"/>
    <property type="evidence" value="ECO:0000318"/>
    <property type="project" value="GO_Central"/>
</dbReference>
<evidence type="ECO:0000313" key="12">
    <source>
        <dbReference type="Proteomes" id="UP000001646"/>
    </source>
</evidence>
<dbReference type="OrthoDB" id="19138at2759"/>
<reference evidence="11" key="3">
    <citation type="submission" date="2025-09" db="UniProtKB">
        <authorList>
            <consortium name="Ensembl"/>
        </authorList>
    </citation>
    <scope>IDENTIFICATION</scope>
</reference>
<evidence type="ECO:0000256" key="2">
    <source>
        <dbReference type="ARBA" id="ARBA00022737"/>
    </source>
</evidence>
<dbReference type="SMART" id="SM00180">
    <property type="entry name" value="EGF_Lam"/>
    <property type="match status" value="5"/>
</dbReference>
<evidence type="ECO:0000259" key="10">
    <source>
        <dbReference type="PROSITE" id="PS50027"/>
    </source>
</evidence>
<dbReference type="eggNOG" id="KOG0994">
    <property type="taxonomic scope" value="Eukaryota"/>
</dbReference>
<dbReference type="KEGG" id="acs:100567095"/>
<evidence type="ECO:0000256" key="5">
    <source>
        <dbReference type="ARBA" id="ARBA00023292"/>
    </source>
</evidence>
<keyword evidence="8" id="KW-0472">Membrane</keyword>
<keyword evidence="3 6" id="KW-1015">Disulfide bond</keyword>
<feature type="signal peptide" evidence="9">
    <location>
        <begin position="1"/>
        <end position="30"/>
    </location>
</feature>
<organism evidence="11 12">
    <name type="scientific">Anolis carolinensis</name>
    <name type="common">Green anole</name>
    <name type="synonym">American chameleon</name>
    <dbReference type="NCBI Taxonomy" id="28377"/>
    <lineage>
        <taxon>Eukaryota</taxon>
        <taxon>Metazoa</taxon>
        <taxon>Chordata</taxon>
        <taxon>Craniata</taxon>
        <taxon>Vertebrata</taxon>
        <taxon>Euteleostomi</taxon>
        <taxon>Lepidosauria</taxon>
        <taxon>Squamata</taxon>
        <taxon>Bifurcata</taxon>
        <taxon>Unidentata</taxon>
        <taxon>Episquamata</taxon>
        <taxon>Toxicofera</taxon>
        <taxon>Iguania</taxon>
        <taxon>Dactyloidae</taxon>
        <taxon>Anolis</taxon>
    </lineage>
</organism>
<dbReference type="PROSITE" id="PS01248">
    <property type="entry name" value="EGF_LAM_1"/>
    <property type="match status" value="2"/>
</dbReference>
<keyword evidence="2" id="KW-0677">Repeat</keyword>
<dbReference type="HOGENOM" id="CLU_031674_2_0_1"/>
<dbReference type="InterPro" id="IPR050440">
    <property type="entry name" value="Laminin/Netrin_ECM"/>
</dbReference>